<dbReference type="Gene3D" id="3.30.565.10">
    <property type="entry name" value="Histidine kinase-like ATPase, C-terminal domain"/>
    <property type="match status" value="1"/>
</dbReference>
<evidence type="ECO:0000313" key="2">
    <source>
        <dbReference type="Proteomes" id="UP000246410"/>
    </source>
</evidence>
<dbReference type="Proteomes" id="UP000246410">
    <property type="component" value="Unassembled WGS sequence"/>
</dbReference>
<keyword evidence="1" id="KW-0808">Transferase</keyword>
<gene>
    <name evidence="1" type="ORF">DFR69_115110</name>
</gene>
<keyword evidence="1" id="KW-0418">Kinase</keyword>
<sequence length="145" mass="15418">MWADDRDTAPRTRTVGFQVPAELDQLTMAHALAETILLIGGFALDEVTDLLLALDEVVTALVLVAAPDALVDCAFTVGDGTLGARVGTVARSPEAIDEDAFGWHVVATLTDALRTEYAEFDPALDGFPTTVAFGWIRRFQGPAAS</sequence>
<dbReference type="InterPro" id="IPR036890">
    <property type="entry name" value="HATPase_C_sf"/>
</dbReference>
<name>A0A317N4I2_9NOCA</name>
<organism evidence="1 2">
    <name type="scientific">Nocardia neocaledoniensis</name>
    <dbReference type="NCBI Taxonomy" id="236511"/>
    <lineage>
        <taxon>Bacteria</taxon>
        <taxon>Bacillati</taxon>
        <taxon>Actinomycetota</taxon>
        <taxon>Actinomycetes</taxon>
        <taxon>Mycobacteriales</taxon>
        <taxon>Nocardiaceae</taxon>
        <taxon>Nocardia</taxon>
    </lineage>
</organism>
<dbReference type="GO" id="GO:0016301">
    <property type="term" value="F:kinase activity"/>
    <property type="evidence" value="ECO:0007669"/>
    <property type="project" value="UniProtKB-KW"/>
</dbReference>
<evidence type="ECO:0000313" key="1">
    <source>
        <dbReference type="EMBL" id="PWV69883.1"/>
    </source>
</evidence>
<dbReference type="RefSeq" id="WP_110041068.1">
    <property type="nucleotide sequence ID" value="NZ_QGTL01000015.1"/>
</dbReference>
<proteinExistence type="predicted"/>
<comment type="caution">
    <text evidence="1">The sequence shown here is derived from an EMBL/GenBank/DDBJ whole genome shotgun (WGS) entry which is preliminary data.</text>
</comment>
<dbReference type="AlphaFoldDB" id="A0A317N4I2"/>
<keyword evidence="2" id="KW-1185">Reference proteome</keyword>
<dbReference type="EMBL" id="QGTL01000015">
    <property type="protein sequence ID" value="PWV69883.1"/>
    <property type="molecule type" value="Genomic_DNA"/>
</dbReference>
<reference evidence="1 2" key="1">
    <citation type="submission" date="2018-05" db="EMBL/GenBank/DDBJ databases">
        <title>Genomic Encyclopedia of Type Strains, Phase IV (KMG-IV): sequencing the most valuable type-strain genomes for metagenomic binning, comparative biology and taxonomic classification.</title>
        <authorList>
            <person name="Goeker M."/>
        </authorList>
    </citation>
    <scope>NUCLEOTIDE SEQUENCE [LARGE SCALE GENOMIC DNA]</scope>
    <source>
        <strain evidence="1 2">DSM 44717</strain>
    </source>
</reference>
<protein>
    <submittedName>
        <fullName evidence="1">Serine/threonine-protein kinase RsbW</fullName>
    </submittedName>
</protein>
<accession>A0A317N4I2</accession>